<comment type="similarity">
    <text evidence="1 3">Belongs to the short-chain dehydrogenases/reductases (SDR) family.</text>
</comment>
<dbReference type="Proteomes" id="UP001363151">
    <property type="component" value="Unassembled WGS sequence"/>
</dbReference>
<dbReference type="PROSITE" id="PS00061">
    <property type="entry name" value="ADH_SHORT"/>
    <property type="match status" value="1"/>
</dbReference>
<keyword evidence="2" id="KW-0560">Oxidoreductase</keyword>
<evidence type="ECO:0000313" key="4">
    <source>
        <dbReference type="EMBL" id="KAK7237544.1"/>
    </source>
</evidence>
<protein>
    <submittedName>
        <fullName evidence="4">NAD-dependent alcohol dehydrogenase</fullName>
    </submittedName>
</protein>
<dbReference type="InterPro" id="IPR036291">
    <property type="entry name" value="NAD(P)-bd_dom_sf"/>
</dbReference>
<reference evidence="4 5" key="1">
    <citation type="submission" date="2024-03" db="EMBL/GenBank/DDBJ databases">
        <title>Aureococcus anophagefferens CCMP1851 and Kratosvirus quantuckense: Draft genome of a second virus-susceptible host strain in the model system.</title>
        <authorList>
            <person name="Chase E."/>
            <person name="Truchon A.R."/>
            <person name="Schepens W."/>
            <person name="Wilhelm S.W."/>
        </authorList>
    </citation>
    <scope>NUCLEOTIDE SEQUENCE [LARGE SCALE GENOMIC DNA]</scope>
    <source>
        <strain evidence="4 5">CCMP1851</strain>
    </source>
</reference>
<dbReference type="Pfam" id="PF00106">
    <property type="entry name" value="adh_short"/>
    <property type="match status" value="1"/>
</dbReference>
<organism evidence="4 5">
    <name type="scientific">Aureococcus anophagefferens</name>
    <name type="common">Harmful bloom alga</name>
    <dbReference type="NCBI Taxonomy" id="44056"/>
    <lineage>
        <taxon>Eukaryota</taxon>
        <taxon>Sar</taxon>
        <taxon>Stramenopiles</taxon>
        <taxon>Ochrophyta</taxon>
        <taxon>Pelagophyceae</taxon>
        <taxon>Pelagomonadales</taxon>
        <taxon>Pelagomonadaceae</taxon>
        <taxon>Aureococcus</taxon>
    </lineage>
</organism>
<dbReference type="Gene3D" id="3.40.50.720">
    <property type="entry name" value="NAD(P)-binding Rossmann-like Domain"/>
    <property type="match status" value="1"/>
</dbReference>
<evidence type="ECO:0000256" key="2">
    <source>
        <dbReference type="ARBA" id="ARBA00023002"/>
    </source>
</evidence>
<keyword evidence="5" id="KW-1185">Reference proteome</keyword>
<sequence length="289" mass="30395">MACHRGVALITGGCGGLGLAFAKRWLEVGGKRVRLVDMVSASAGAAAAGTFEAAYGRGSAEFVSCDVTDAAQLRAAFDVDGLGLVVNNAGVVNYSADTFDRWDAQVAVNLGGVIDGTRLALEAFGTQRGPNGFADGESRVVVNVGSMAGLIATPSMAVYTATKFGVVGFSRAMHVEARRQGVRVHALCPSFTDTGMVNEDVMAKDPLSKKTVAMFGGLMTPEHVTDALFDKVVDEPNAEAVLRITPLEGVAFDDPSPHPAEVAIRNAFIKSNPLKFLKRALLPRKKRPD</sequence>
<accession>A0ABR1FSP1</accession>
<comment type="caution">
    <text evidence="4">The sequence shown here is derived from an EMBL/GenBank/DDBJ whole genome shotgun (WGS) entry which is preliminary data.</text>
</comment>
<dbReference type="SUPFAM" id="SSF51735">
    <property type="entry name" value="NAD(P)-binding Rossmann-fold domains"/>
    <property type="match status" value="1"/>
</dbReference>
<dbReference type="PRINTS" id="PR00081">
    <property type="entry name" value="GDHRDH"/>
</dbReference>
<dbReference type="PRINTS" id="PR00080">
    <property type="entry name" value="SDRFAMILY"/>
</dbReference>
<proteinExistence type="inferred from homology"/>
<dbReference type="InterPro" id="IPR020904">
    <property type="entry name" value="Sc_DH/Rdtase_CS"/>
</dbReference>
<evidence type="ECO:0000313" key="5">
    <source>
        <dbReference type="Proteomes" id="UP001363151"/>
    </source>
</evidence>
<name>A0ABR1FSP1_AURAN</name>
<dbReference type="PANTHER" id="PTHR44229:SF4">
    <property type="entry name" value="15-HYDROXYPROSTAGLANDIN DEHYDROGENASE [NAD(+)]"/>
    <property type="match status" value="1"/>
</dbReference>
<dbReference type="PANTHER" id="PTHR44229">
    <property type="entry name" value="15-HYDROXYPROSTAGLANDIN DEHYDROGENASE [NAD(+)]"/>
    <property type="match status" value="1"/>
</dbReference>
<dbReference type="InterPro" id="IPR002347">
    <property type="entry name" value="SDR_fam"/>
</dbReference>
<evidence type="ECO:0000256" key="1">
    <source>
        <dbReference type="ARBA" id="ARBA00006484"/>
    </source>
</evidence>
<gene>
    <name evidence="4" type="primary">HPGD</name>
    <name evidence="4" type="ORF">SO694_00099081</name>
</gene>
<evidence type="ECO:0000256" key="3">
    <source>
        <dbReference type="RuleBase" id="RU000363"/>
    </source>
</evidence>
<dbReference type="EMBL" id="JBBJCI010000249">
    <property type="protein sequence ID" value="KAK7237544.1"/>
    <property type="molecule type" value="Genomic_DNA"/>
</dbReference>